<dbReference type="AlphaFoldDB" id="A0AB39VDX3"/>
<dbReference type="EMBL" id="CP165646">
    <property type="protein sequence ID" value="XDU65218.1"/>
    <property type="molecule type" value="Genomic_DNA"/>
</dbReference>
<feature type="domain" description="DUF3644" evidence="1">
    <location>
        <begin position="11"/>
        <end position="185"/>
    </location>
</feature>
<organism evidence="3">
    <name type="scientific">Leptotrichia mesophila</name>
    <dbReference type="NCBI Taxonomy" id="3239303"/>
    <lineage>
        <taxon>Bacteria</taxon>
        <taxon>Fusobacteriati</taxon>
        <taxon>Fusobacteriota</taxon>
        <taxon>Fusobacteriia</taxon>
        <taxon>Fusobacteriales</taxon>
        <taxon>Leptotrichiaceae</taxon>
        <taxon>Leptotrichia</taxon>
    </lineage>
</organism>
<dbReference type="InterPro" id="IPR022104">
    <property type="entry name" value="DUF3644"/>
</dbReference>
<dbReference type="KEGG" id="lmes:AB8B23_03405"/>
<dbReference type="InterPro" id="IPR049530">
    <property type="entry name" value="EC042_2821"/>
</dbReference>
<evidence type="ECO:0000259" key="2">
    <source>
        <dbReference type="Pfam" id="PF18740"/>
    </source>
</evidence>
<dbReference type="Pfam" id="PF12358">
    <property type="entry name" value="DUF3644"/>
    <property type="match status" value="1"/>
</dbReference>
<name>A0AB39VDX3_9FUSO</name>
<proteinExistence type="predicted"/>
<protein>
    <submittedName>
        <fullName evidence="3">DUF3644 domain-containing protein</fullName>
    </submittedName>
</protein>
<reference evidence="3" key="1">
    <citation type="submission" date="2024-07" db="EMBL/GenBank/DDBJ databases">
        <authorList>
            <person name="Li X.-J."/>
            <person name="Wang X."/>
        </authorList>
    </citation>
    <scope>NUCLEOTIDE SEQUENCE</scope>
    <source>
        <strain evidence="3">HSP-342</strain>
    </source>
</reference>
<dbReference type="RefSeq" id="WP_369713430.1">
    <property type="nucleotide sequence ID" value="NZ_CP165646.1"/>
</dbReference>
<evidence type="ECO:0000313" key="3">
    <source>
        <dbReference type="EMBL" id="XDU65218.1"/>
    </source>
</evidence>
<gene>
    <name evidence="3" type="ORF">AB8B23_03405</name>
</gene>
<dbReference type="Pfam" id="PF18740">
    <property type="entry name" value="EC042_2821"/>
    <property type="match status" value="1"/>
</dbReference>
<evidence type="ECO:0000259" key="1">
    <source>
        <dbReference type="Pfam" id="PF12358"/>
    </source>
</evidence>
<sequence>MKENTIDFVNKLIEKSTEAFIMGLEIYNKPTIKYRVEGFSFFICNAWELMLKAHIIKLKGENAIYYKDSEDRTLNLENCIKIVFSDKNGSLRKNLERIIDLRNTSTHFVTEDYEYIYAPLFQACVINYVEKMKEFHNSDITNHIAQNFLTLSTKIEKFTEEEIRARYSVNMAKKLIKDTKKIESEIRENNSEYAIPIEARLIIVKDKGKADVLVAFDKNADSKLGIAKEIKNPNEIYKHTTKDVVRLVNRGLKSKKIFLNKIENGEPKPKIFNKYDLNLFINFYDIKTNEKYCFYYRISNRYGYSQMLIEFIVEEILKNPDTIIEDLKKGIKKIR</sequence>
<accession>A0AB39VDX3</accession>
<feature type="domain" description="EC042-2821-like Restriction Endonuclease-like" evidence="2">
    <location>
        <begin position="232"/>
        <end position="328"/>
    </location>
</feature>